<dbReference type="Gene3D" id="3.30.420.10">
    <property type="entry name" value="Ribonuclease H-like superfamily/Ribonuclease H"/>
    <property type="match status" value="1"/>
</dbReference>
<dbReference type="AlphaFoldDB" id="A0A1Y2HGR7"/>
<dbReference type="GO" id="GO:0003676">
    <property type="term" value="F:nucleic acid binding"/>
    <property type="evidence" value="ECO:0007669"/>
    <property type="project" value="InterPro"/>
</dbReference>
<comment type="caution">
    <text evidence="1">The sequence shown here is derived from an EMBL/GenBank/DDBJ whole genome shotgun (WGS) entry which is preliminary data.</text>
</comment>
<feature type="non-terminal residue" evidence="1">
    <location>
        <position position="1"/>
    </location>
</feature>
<accession>A0A1Y2HGR7</accession>
<proteinExistence type="predicted"/>
<keyword evidence="2" id="KW-1185">Reference proteome</keyword>
<protein>
    <recommendedName>
        <fullName evidence="3">Integrase catalytic domain-containing protein</fullName>
    </recommendedName>
</protein>
<reference evidence="1 2" key="1">
    <citation type="submission" date="2016-07" db="EMBL/GenBank/DDBJ databases">
        <title>Pervasive Adenine N6-methylation of Active Genes in Fungi.</title>
        <authorList>
            <consortium name="DOE Joint Genome Institute"/>
            <person name="Mondo S.J."/>
            <person name="Dannebaum R.O."/>
            <person name="Kuo R.C."/>
            <person name="Labutti K."/>
            <person name="Haridas S."/>
            <person name="Kuo A."/>
            <person name="Salamov A."/>
            <person name="Ahrendt S.R."/>
            <person name="Lipzen A."/>
            <person name="Sullivan W."/>
            <person name="Andreopoulos W.B."/>
            <person name="Clum A."/>
            <person name="Lindquist E."/>
            <person name="Daum C."/>
            <person name="Ramamoorthy G.K."/>
            <person name="Gryganskyi A."/>
            <person name="Culley D."/>
            <person name="Magnuson J.K."/>
            <person name="James T.Y."/>
            <person name="O'Malley M.A."/>
            <person name="Stajich J.E."/>
            <person name="Spatafora J.W."/>
            <person name="Visel A."/>
            <person name="Grigoriev I.V."/>
        </authorList>
    </citation>
    <scope>NUCLEOTIDE SEQUENCE [LARGE SCALE GENOMIC DNA]</scope>
    <source>
        <strain evidence="1 2">PL171</strain>
    </source>
</reference>
<dbReference type="OrthoDB" id="2286242at2759"/>
<gene>
    <name evidence="1" type="ORF">BCR44DRAFT_1438924</name>
</gene>
<sequence>STDRGARQSSTKSSILGRLRLSKSHGSSWVEMSSNTCPNATSAKTSLAELLQDNLVIALFLPAHSRKSELIFVSDIFARHGVPSVLYSDRGACGSQEVHHVWSSRCKFASASPYNPRVNGIVEHGHHKLLQAFEETCQLTGRECQELVPAVA</sequence>
<dbReference type="InterPro" id="IPR012337">
    <property type="entry name" value="RNaseH-like_sf"/>
</dbReference>
<evidence type="ECO:0000313" key="1">
    <source>
        <dbReference type="EMBL" id="ORZ33194.1"/>
    </source>
</evidence>
<dbReference type="Proteomes" id="UP000193411">
    <property type="component" value="Unassembled WGS sequence"/>
</dbReference>
<dbReference type="InterPro" id="IPR036397">
    <property type="entry name" value="RNaseH_sf"/>
</dbReference>
<evidence type="ECO:0000313" key="2">
    <source>
        <dbReference type="Proteomes" id="UP000193411"/>
    </source>
</evidence>
<name>A0A1Y2HGR7_9FUNG</name>
<dbReference type="EMBL" id="MCFL01000038">
    <property type="protein sequence ID" value="ORZ33194.1"/>
    <property type="molecule type" value="Genomic_DNA"/>
</dbReference>
<evidence type="ECO:0008006" key="3">
    <source>
        <dbReference type="Google" id="ProtNLM"/>
    </source>
</evidence>
<dbReference type="SUPFAM" id="SSF53098">
    <property type="entry name" value="Ribonuclease H-like"/>
    <property type="match status" value="1"/>
</dbReference>
<organism evidence="1 2">
    <name type="scientific">Catenaria anguillulae PL171</name>
    <dbReference type="NCBI Taxonomy" id="765915"/>
    <lineage>
        <taxon>Eukaryota</taxon>
        <taxon>Fungi</taxon>
        <taxon>Fungi incertae sedis</taxon>
        <taxon>Blastocladiomycota</taxon>
        <taxon>Blastocladiomycetes</taxon>
        <taxon>Blastocladiales</taxon>
        <taxon>Catenariaceae</taxon>
        <taxon>Catenaria</taxon>
    </lineage>
</organism>